<evidence type="ECO:0000313" key="11">
    <source>
        <dbReference type="EMBL" id="ROR46530.1"/>
    </source>
</evidence>
<sequence>MAKRPNRSMTAWTGTPPGGLLDFLELERVERDLFRGVCHEAAPLRAFGGQVAAQALTAAGHTVPADRPVHSLHGYFLRPGDTKQPIVYAVERLRDGGSYVSRRVSAVQDGEMIFSLSASFKRPEPGFDRQRRVPPTAGPDELPSAGSPSTDREEDASAWHRVLDIRQAAVPAEQVQGGQTEQRLWIRAARPLSDDPLTHACALAYASDLGLAPTAALEESPSGQRSTLPSLFVTSLDHAIWYHRPFRADEWMLFAQRSPSAGDGRGLAMADVWDQDGLLVASVVQETVLRGRR</sequence>
<dbReference type="SUPFAM" id="SSF54637">
    <property type="entry name" value="Thioesterase/thiol ester dehydrase-isomerase"/>
    <property type="match status" value="2"/>
</dbReference>
<dbReference type="Pfam" id="PF13622">
    <property type="entry name" value="4HBT_3"/>
    <property type="match status" value="1"/>
</dbReference>
<comment type="similarity">
    <text evidence="1">Belongs to the C/M/P thioester hydrolase family.</text>
</comment>
<accession>A0A8G1UMH4</accession>
<evidence type="ECO:0000256" key="2">
    <source>
        <dbReference type="ARBA" id="ARBA00011881"/>
    </source>
</evidence>
<feature type="domain" description="Acyl-CoA thioesterase-like N-terminal HotDog" evidence="9">
    <location>
        <begin position="45"/>
        <end position="120"/>
    </location>
</feature>
<keyword evidence="4" id="KW-0443">Lipid metabolism</keyword>
<evidence type="ECO:0000256" key="7">
    <source>
        <dbReference type="ARBA" id="ARBA00079653"/>
    </source>
</evidence>
<comment type="subunit">
    <text evidence="2">Homotetramer.</text>
</comment>
<dbReference type="Proteomes" id="UP000267408">
    <property type="component" value="Unassembled WGS sequence"/>
</dbReference>
<dbReference type="InterPro" id="IPR003703">
    <property type="entry name" value="Acyl_CoA_thio"/>
</dbReference>
<dbReference type="RefSeq" id="WP_244256966.1">
    <property type="nucleotide sequence ID" value="NZ_RJVJ01000001.1"/>
</dbReference>
<comment type="catalytic activity">
    <reaction evidence="5">
        <text>a fatty acyl-CoA + H2O = a fatty acid + CoA + H(+)</text>
        <dbReference type="Rhea" id="RHEA:16781"/>
        <dbReference type="ChEBI" id="CHEBI:15377"/>
        <dbReference type="ChEBI" id="CHEBI:15378"/>
        <dbReference type="ChEBI" id="CHEBI:28868"/>
        <dbReference type="ChEBI" id="CHEBI:57287"/>
        <dbReference type="ChEBI" id="CHEBI:77636"/>
        <dbReference type="EC" id="3.1.2.20"/>
    </reaction>
    <physiologicalReaction direction="left-to-right" evidence="5">
        <dbReference type="Rhea" id="RHEA:16782"/>
    </physiologicalReaction>
</comment>
<keyword evidence="3" id="KW-0378">Hydrolase</keyword>
<dbReference type="CDD" id="cd03445">
    <property type="entry name" value="Thioesterase_II_repeat2"/>
    <property type="match status" value="1"/>
</dbReference>
<dbReference type="GO" id="GO:0047617">
    <property type="term" value="F:fatty acyl-CoA hydrolase activity"/>
    <property type="evidence" value="ECO:0007669"/>
    <property type="project" value="UniProtKB-EC"/>
</dbReference>
<dbReference type="InterPro" id="IPR049450">
    <property type="entry name" value="ACOT8-like_C"/>
</dbReference>
<evidence type="ECO:0000256" key="3">
    <source>
        <dbReference type="ARBA" id="ARBA00022801"/>
    </source>
</evidence>
<name>A0A8G1UMH4_9ACTN</name>
<dbReference type="Gene3D" id="2.40.160.210">
    <property type="entry name" value="Acyl-CoA thioesterase, double hotdog domain"/>
    <property type="match status" value="1"/>
</dbReference>
<gene>
    <name evidence="11" type="ORF">EDD39_4805</name>
</gene>
<reference evidence="11 12" key="1">
    <citation type="submission" date="2018-11" db="EMBL/GenBank/DDBJ databases">
        <title>Sequencing the genomes of 1000 actinobacteria strains.</title>
        <authorList>
            <person name="Klenk H.-P."/>
        </authorList>
    </citation>
    <scope>NUCLEOTIDE SEQUENCE [LARGE SCALE GENOMIC DNA]</scope>
    <source>
        <strain evidence="11 12">DSM 44780</strain>
    </source>
</reference>
<dbReference type="GO" id="GO:0009062">
    <property type="term" value="P:fatty acid catabolic process"/>
    <property type="evidence" value="ECO:0007669"/>
    <property type="project" value="TreeGrafter"/>
</dbReference>
<evidence type="ECO:0000256" key="1">
    <source>
        <dbReference type="ARBA" id="ARBA00006538"/>
    </source>
</evidence>
<feature type="domain" description="Acyl-CoA thioesterase-like C-terminal" evidence="10">
    <location>
        <begin position="139"/>
        <end position="288"/>
    </location>
</feature>
<proteinExistence type="inferred from homology"/>
<dbReference type="InterPro" id="IPR029069">
    <property type="entry name" value="HotDog_dom_sf"/>
</dbReference>
<comment type="caution">
    <text evidence="11">The sequence shown here is derived from an EMBL/GenBank/DDBJ whole genome shotgun (WGS) entry which is preliminary data.</text>
</comment>
<dbReference type="GO" id="GO:0006637">
    <property type="term" value="P:acyl-CoA metabolic process"/>
    <property type="evidence" value="ECO:0007669"/>
    <property type="project" value="InterPro"/>
</dbReference>
<dbReference type="PANTHER" id="PTHR11066">
    <property type="entry name" value="ACYL-COA THIOESTERASE"/>
    <property type="match status" value="1"/>
</dbReference>
<evidence type="ECO:0000256" key="6">
    <source>
        <dbReference type="ARBA" id="ARBA00071120"/>
    </source>
</evidence>
<protein>
    <recommendedName>
        <fullName evidence="6">Acyl-CoA thioesterase 2</fullName>
    </recommendedName>
    <alternativeName>
        <fullName evidence="7">Thioesterase II</fullName>
    </alternativeName>
</protein>
<dbReference type="EMBL" id="RJVJ01000001">
    <property type="protein sequence ID" value="ROR46530.1"/>
    <property type="molecule type" value="Genomic_DNA"/>
</dbReference>
<evidence type="ECO:0000259" key="10">
    <source>
        <dbReference type="Pfam" id="PF20789"/>
    </source>
</evidence>
<feature type="region of interest" description="Disordered" evidence="8">
    <location>
        <begin position="124"/>
        <end position="156"/>
    </location>
</feature>
<dbReference type="FunFam" id="2.40.160.210:FF:000001">
    <property type="entry name" value="Acyl-CoA thioesterase II"/>
    <property type="match status" value="1"/>
</dbReference>
<evidence type="ECO:0000256" key="8">
    <source>
        <dbReference type="SAM" id="MobiDB-lite"/>
    </source>
</evidence>
<dbReference type="InterPro" id="IPR049449">
    <property type="entry name" value="TesB_ACOT8-like_N"/>
</dbReference>
<dbReference type="InterPro" id="IPR042171">
    <property type="entry name" value="Acyl-CoA_hotdog"/>
</dbReference>
<evidence type="ECO:0000313" key="12">
    <source>
        <dbReference type="Proteomes" id="UP000267408"/>
    </source>
</evidence>
<evidence type="ECO:0000256" key="4">
    <source>
        <dbReference type="ARBA" id="ARBA00023098"/>
    </source>
</evidence>
<evidence type="ECO:0000259" key="9">
    <source>
        <dbReference type="Pfam" id="PF13622"/>
    </source>
</evidence>
<dbReference type="CDD" id="cd03444">
    <property type="entry name" value="Thioesterase_II_repeat1"/>
    <property type="match status" value="1"/>
</dbReference>
<dbReference type="Pfam" id="PF20789">
    <property type="entry name" value="4HBT_3C"/>
    <property type="match status" value="1"/>
</dbReference>
<dbReference type="AlphaFoldDB" id="A0A8G1UMH4"/>
<evidence type="ECO:0000256" key="5">
    <source>
        <dbReference type="ARBA" id="ARBA00050943"/>
    </source>
</evidence>
<organism evidence="11 12">
    <name type="scientific">Kitasatospora cineracea</name>
    <dbReference type="NCBI Taxonomy" id="88074"/>
    <lineage>
        <taxon>Bacteria</taxon>
        <taxon>Bacillati</taxon>
        <taxon>Actinomycetota</taxon>
        <taxon>Actinomycetes</taxon>
        <taxon>Kitasatosporales</taxon>
        <taxon>Streptomycetaceae</taxon>
        <taxon>Kitasatospora</taxon>
    </lineage>
</organism>
<dbReference type="PANTHER" id="PTHR11066:SF34">
    <property type="entry name" value="ACYL-COENZYME A THIOESTERASE 8"/>
    <property type="match status" value="1"/>
</dbReference>